<name>I7LTE7_TETTS</name>
<keyword evidence="3" id="KW-1185">Reference proteome</keyword>
<dbReference type="GeneID" id="7827390"/>
<evidence type="ECO:0000313" key="2">
    <source>
        <dbReference type="EMBL" id="EAR85109.1"/>
    </source>
</evidence>
<feature type="coiled-coil region" evidence="1">
    <location>
        <begin position="886"/>
        <end position="913"/>
    </location>
</feature>
<dbReference type="InParanoid" id="I7LTE7"/>
<proteinExistence type="predicted"/>
<evidence type="ECO:0000313" key="3">
    <source>
        <dbReference type="Proteomes" id="UP000009168"/>
    </source>
</evidence>
<dbReference type="HOGENOM" id="CLU_318725_0_0_1"/>
<organism evidence="2 3">
    <name type="scientific">Tetrahymena thermophila (strain SB210)</name>
    <dbReference type="NCBI Taxonomy" id="312017"/>
    <lineage>
        <taxon>Eukaryota</taxon>
        <taxon>Sar</taxon>
        <taxon>Alveolata</taxon>
        <taxon>Ciliophora</taxon>
        <taxon>Intramacronucleata</taxon>
        <taxon>Oligohymenophorea</taxon>
        <taxon>Hymenostomatida</taxon>
        <taxon>Tetrahymenina</taxon>
        <taxon>Tetrahymenidae</taxon>
        <taxon>Tetrahymena</taxon>
    </lineage>
</organism>
<dbReference type="AlphaFoldDB" id="I7LTE7"/>
<evidence type="ECO:0000256" key="1">
    <source>
        <dbReference type="SAM" id="Coils"/>
    </source>
</evidence>
<reference evidence="3" key="1">
    <citation type="journal article" date="2006" name="PLoS Biol.">
        <title>Macronuclear genome sequence of the ciliate Tetrahymena thermophila, a model eukaryote.</title>
        <authorList>
            <person name="Eisen J.A."/>
            <person name="Coyne R.S."/>
            <person name="Wu M."/>
            <person name="Wu D."/>
            <person name="Thiagarajan M."/>
            <person name="Wortman J.R."/>
            <person name="Badger J.H."/>
            <person name="Ren Q."/>
            <person name="Amedeo P."/>
            <person name="Jones K.M."/>
            <person name="Tallon L.J."/>
            <person name="Delcher A.L."/>
            <person name="Salzberg S.L."/>
            <person name="Silva J.C."/>
            <person name="Haas B.J."/>
            <person name="Majoros W.H."/>
            <person name="Farzad M."/>
            <person name="Carlton J.M."/>
            <person name="Smith R.K. Jr."/>
            <person name="Garg J."/>
            <person name="Pearlman R.E."/>
            <person name="Karrer K.M."/>
            <person name="Sun L."/>
            <person name="Manning G."/>
            <person name="Elde N.C."/>
            <person name="Turkewitz A.P."/>
            <person name="Asai D.J."/>
            <person name="Wilkes D.E."/>
            <person name="Wang Y."/>
            <person name="Cai H."/>
            <person name="Collins K."/>
            <person name="Stewart B.A."/>
            <person name="Lee S.R."/>
            <person name="Wilamowska K."/>
            <person name="Weinberg Z."/>
            <person name="Ruzzo W.L."/>
            <person name="Wloga D."/>
            <person name="Gaertig J."/>
            <person name="Frankel J."/>
            <person name="Tsao C.-C."/>
            <person name="Gorovsky M.A."/>
            <person name="Keeling P.J."/>
            <person name="Waller R.F."/>
            <person name="Patron N.J."/>
            <person name="Cherry J.M."/>
            <person name="Stover N.A."/>
            <person name="Krieger C.J."/>
            <person name="del Toro C."/>
            <person name="Ryder H.F."/>
            <person name="Williamson S.C."/>
            <person name="Barbeau R.A."/>
            <person name="Hamilton E.P."/>
            <person name="Orias E."/>
        </authorList>
    </citation>
    <scope>NUCLEOTIDE SEQUENCE [LARGE SCALE GENOMIC DNA]</scope>
    <source>
        <strain evidence="3">SB210</strain>
    </source>
</reference>
<keyword evidence="1" id="KW-0175">Coiled coil</keyword>
<sequence length="913" mass="109181">MYFNMLKLNKMQYMNTSVSQTKYLYLEPGQQVQQENQGIFGGEVQEYIIILNNKYLDELVDNHVIFEMINIKNTAITSYEVFYQDDLLVQRCSQAFYQDLLVCIVLKEDINQLRQSLRQIKPSENEYPISLSFSKKSIAFDIIQNQNELSLKDILIKKNLIIIKQPLKQQIYFFFVNKLERNTYVNVNSNNVIKLKDFIEFYNYKQFLLANYFLILGNVTVQFDEKTIFLKQATYIKFNSFQNTTERLQINDSNQEAYIVILTENPSGFDIDEYYFFDQYLLLDTLQQKRILQFQQICIEPIFDDISLTIVSTIKHSQTNYQENKINLEKQMLYCEKAQIDEESIAQLQVKGISKTVVKINRLKYFVELDFMRFRNQEIFYMQDLTKFIFINQIDNYFQIIFTIIHFQNKQNIVDQSSTKQTIIYQKLKQQIVTISQIKHLINKNVISTDFGDDLYSQEDHYLSIQMLYQLDNFKAIYFWFSQKKNKFLSTFQEEDEEIPQNIEIIIDPYQLKAEFTLVLTEIFIPIIQITGGEFNYEQQSLPLASSFNFKKSQLKLEKDGKIHLKYQIYCYEQCLKPEILQKNSQNNILKISSNQSTQQYVSVLDFEFQEYSSLYLLLTFISDIHYIQENNLLIIEVNKNQILSKQMLVCENFLQSYQRNKKMFFISNQEVTTFQLGKVNIVKQNQQYFEDLVLSNLKFLYLKNSEQLFLTFLYQLQIFELNNYQNFINYSPTTSKIPQLDIEQEKSKNTFYNIYYLLQKQFEDDFSVNDTKSIYFKSNQITIQYFQKFENLYDRYLTETQTQNYKLIPLNIDENIINEQTFSSIYIFFTLKLEKSIEYRIQLSDDFLLLNSNKIGVATYSACLISQNFYIDSNKFLSTEDSFDIESQTFQVKDLKKNYDKLLRKFSQYDKQ</sequence>
<dbReference type="EMBL" id="GG662522">
    <property type="protein sequence ID" value="EAR85109.1"/>
    <property type="molecule type" value="Genomic_DNA"/>
</dbReference>
<dbReference type="KEGG" id="tet:TTHERM_00530670"/>
<dbReference type="RefSeq" id="XP_001032772.1">
    <property type="nucleotide sequence ID" value="XM_001032772.1"/>
</dbReference>
<accession>I7LTE7</accession>
<gene>
    <name evidence="2" type="ORF">TTHERM_00530670</name>
</gene>
<dbReference type="Proteomes" id="UP000009168">
    <property type="component" value="Unassembled WGS sequence"/>
</dbReference>
<protein>
    <submittedName>
        <fullName evidence="2">Uncharacterized protein</fullName>
    </submittedName>
</protein>